<dbReference type="GO" id="GO:0051707">
    <property type="term" value="P:response to other organism"/>
    <property type="evidence" value="ECO:0007669"/>
    <property type="project" value="UniProtKB-ARBA"/>
</dbReference>
<feature type="transmembrane region" description="Helical" evidence="21">
    <location>
        <begin position="666"/>
        <end position="688"/>
    </location>
</feature>
<dbReference type="PROSITE" id="PS00108">
    <property type="entry name" value="PROTEIN_KINASE_ST"/>
    <property type="match status" value="1"/>
</dbReference>
<gene>
    <name evidence="23" type="ORF">ACH5RR_018195</name>
</gene>
<dbReference type="GO" id="GO:0006952">
    <property type="term" value="P:defense response"/>
    <property type="evidence" value="ECO:0007669"/>
    <property type="project" value="UniProtKB-ARBA"/>
</dbReference>
<dbReference type="SMART" id="SM00369">
    <property type="entry name" value="LRR_TYP"/>
    <property type="match status" value="10"/>
</dbReference>
<evidence type="ECO:0000256" key="16">
    <source>
        <dbReference type="ARBA" id="ARBA00023170"/>
    </source>
</evidence>
<proteinExistence type="predicted"/>
<evidence type="ECO:0000256" key="10">
    <source>
        <dbReference type="ARBA" id="ARBA00022737"/>
    </source>
</evidence>
<dbReference type="PROSITE" id="PS50011">
    <property type="entry name" value="PROTEIN_KINASE_DOM"/>
    <property type="match status" value="1"/>
</dbReference>
<sequence>MLNLESNKLEGSVPSQIGNLRNLRILRLRQNRLSGYIPVSFFNISSLERVDFTSNFLSGALPADMCNSLTHLEYFSIYSNQIDGLLPLSLDKCSKLQTLILEDNQFSGPVPSQIGNLSMLRTLYLGGNNFRDQIPGEIGKLPSLEYLTLDENGLTGEIPSFIYNISTLQWLYISQNNLTGSFPPDMCGKLPVLQGLYLGINQLSGSIPPEIGNCTALVALYLDSNKLTGEIPAEIGKLVNVEELVISPNNFRGQIPESIFNISTLRVIQLRASNLIGNLPPTMGERLPNLEAVFLGQNNLTGVIPDTISNSSKISHLSVVANKLTGPIPNSLGYLENLDFLSLGENNFISYSPELSFITSLTNCRRLRVMWIQNNSCDAYIPRSIGNLSTSLEQIDASNSEIKGSIPSEIGNLSNLASLYIDGNGLTGFIPTTIKGLGNLQVFSLINNRVTGVVPNDLCRLSKLGEITLSKNKLYGPLPPCLGNITSLRYLNLDSNELNTSLPASLGGLKDVLRINLSTNFFRGHLPSELGGLKVATSIDLSANELSGDIPSTFEGLQNLINFSLSQNTLEGPIPESFGNLISLEILDLSHNRLSGEIPKSLEELVHLKYFNLSFNGLTGEIPSGGPFANFTHQSFISNKALCGPPWLQVPPCHSSSTHRSGIKTLLIVVLLCGGLAVLASISAFVFIRRRNRNGTRAEMDVFSGITPGRIAYHELLRATNGFRKSNLLGMGSYGSVYKGTLTDGTILAIKVFNLQIEGAYKSFDTECEILRNLRHRNMTKVISSCSNPDFRALLLEYMSNGSLEKWLHSDDHSLGLLQRLNIMIDVATALEYLHHGYSVPVIHCDLKPSNVLLDEDMVAHVSDFGIAKLVGAEKSITQTKTLATLGYIAPEYGLEGLVSARCDVYSYGIMLMETFTGKKPSDDLFAGEFSLRGWINDSFPNSVVKVIDTRLLDTEEDCFTEQVQCVSTILKVALNCSAEQPGERINIKDALASLGNIKSQFTGKC</sequence>
<name>A0ABD2ZMF3_9GENT</name>
<accession>A0ABD2ZMF3</accession>
<keyword evidence="24" id="KW-1185">Reference proteome</keyword>
<dbReference type="GO" id="GO:0004674">
    <property type="term" value="F:protein serine/threonine kinase activity"/>
    <property type="evidence" value="ECO:0007669"/>
    <property type="project" value="UniProtKB-KW"/>
</dbReference>
<dbReference type="EC" id="2.7.11.1" evidence="2"/>
<keyword evidence="11 20" id="KW-0547">Nucleotide-binding</keyword>
<dbReference type="Gene3D" id="3.80.10.10">
    <property type="entry name" value="Ribonuclease Inhibitor"/>
    <property type="match status" value="4"/>
</dbReference>
<dbReference type="PROSITE" id="PS00107">
    <property type="entry name" value="PROTEIN_KINASE_ATP"/>
    <property type="match status" value="1"/>
</dbReference>
<dbReference type="EMBL" id="JBJUIK010000008">
    <property type="protein sequence ID" value="KAL3520046.1"/>
    <property type="molecule type" value="Genomic_DNA"/>
</dbReference>
<dbReference type="Proteomes" id="UP001630127">
    <property type="component" value="Unassembled WGS sequence"/>
</dbReference>
<dbReference type="AlphaFoldDB" id="A0ABD2ZMF3"/>
<comment type="subcellular location">
    <subcellularLocation>
        <location evidence="1">Cell membrane</location>
        <topology evidence="1">Single-pass membrane protein</topology>
    </subcellularLocation>
</comment>
<keyword evidence="13 20" id="KW-0067">ATP-binding</keyword>
<keyword evidence="10" id="KW-0677">Repeat</keyword>
<keyword evidence="3" id="KW-1003">Cell membrane</keyword>
<dbReference type="SMART" id="SM00220">
    <property type="entry name" value="S_TKc"/>
    <property type="match status" value="1"/>
</dbReference>
<dbReference type="PANTHER" id="PTHR27008:SF602">
    <property type="entry name" value="LRR RECEPTOR-LIKE SERINE_THREONINE-PROTEIN KINASE EFR"/>
    <property type="match status" value="1"/>
</dbReference>
<evidence type="ECO:0000256" key="4">
    <source>
        <dbReference type="ARBA" id="ARBA00022527"/>
    </source>
</evidence>
<keyword evidence="8 21" id="KW-0812">Transmembrane</keyword>
<keyword evidence="4" id="KW-0723">Serine/threonine-protein kinase</keyword>
<evidence type="ECO:0000256" key="14">
    <source>
        <dbReference type="ARBA" id="ARBA00022989"/>
    </source>
</evidence>
<protein>
    <recommendedName>
        <fullName evidence="2">non-specific serine/threonine protein kinase</fullName>
        <ecNumber evidence="2">2.7.11.1</ecNumber>
    </recommendedName>
</protein>
<feature type="binding site" evidence="20">
    <location>
        <position position="751"/>
    </location>
    <ligand>
        <name>ATP</name>
        <dbReference type="ChEBI" id="CHEBI:30616"/>
    </ligand>
</feature>
<evidence type="ECO:0000256" key="21">
    <source>
        <dbReference type="SAM" id="Phobius"/>
    </source>
</evidence>
<dbReference type="FunFam" id="1.10.510.10:FF:000358">
    <property type="entry name" value="Putative leucine-rich repeat receptor-like serine/threonine-protein kinase"/>
    <property type="match status" value="1"/>
</dbReference>
<evidence type="ECO:0000256" key="17">
    <source>
        <dbReference type="ARBA" id="ARBA00023180"/>
    </source>
</evidence>
<keyword evidence="15 21" id="KW-0472">Membrane</keyword>
<evidence type="ECO:0000256" key="12">
    <source>
        <dbReference type="ARBA" id="ARBA00022777"/>
    </source>
</evidence>
<dbReference type="SMART" id="SM00365">
    <property type="entry name" value="LRR_SD22"/>
    <property type="match status" value="6"/>
</dbReference>
<keyword evidence="9" id="KW-0732">Signal</keyword>
<dbReference type="Pfam" id="PF00069">
    <property type="entry name" value="Pkinase"/>
    <property type="match status" value="1"/>
</dbReference>
<dbReference type="GO" id="GO:0005524">
    <property type="term" value="F:ATP binding"/>
    <property type="evidence" value="ECO:0007669"/>
    <property type="project" value="UniProtKB-UniRule"/>
</dbReference>
<dbReference type="GO" id="GO:0005886">
    <property type="term" value="C:plasma membrane"/>
    <property type="evidence" value="ECO:0007669"/>
    <property type="project" value="UniProtKB-SubCell"/>
</dbReference>
<dbReference type="Pfam" id="PF23598">
    <property type="entry name" value="LRR_14"/>
    <property type="match status" value="1"/>
</dbReference>
<dbReference type="InterPro" id="IPR051809">
    <property type="entry name" value="Plant_receptor-like_S/T_kinase"/>
</dbReference>
<dbReference type="InterPro" id="IPR000719">
    <property type="entry name" value="Prot_kinase_dom"/>
</dbReference>
<evidence type="ECO:0000256" key="20">
    <source>
        <dbReference type="PROSITE-ProRule" id="PRU10141"/>
    </source>
</evidence>
<evidence type="ECO:0000256" key="7">
    <source>
        <dbReference type="ARBA" id="ARBA00022679"/>
    </source>
</evidence>
<evidence type="ECO:0000313" key="23">
    <source>
        <dbReference type="EMBL" id="KAL3520046.1"/>
    </source>
</evidence>
<dbReference type="FunFam" id="3.30.200.20:FF:000661">
    <property type="entry name" value="Serine-threonine protein kinase plant-type"/>
    <property type="match status" value="1"/>
</dbReference>
<dbReference type="Pfam" id="PF13855">
    <property type="entry name" value="LRR_8"/>
    <property type="match status" value="3"/>
</dbReference>
<evidence type="ECO:0000256" key="3">
    <source>
        <dbReference type="ARBA" id="ARBA00022475"/>
    </source>
</evidence>
<dbReference type="PROSITE" id="PS51450">
    <property type="entry name" value="LRR"/>
    <property type="match status" value="1"/>
</dbReference>
<evidence type="ECO:0000256" key="5">
    <source>
        <dbReference type="ARBA" id="ARBA00022553"/>
    </source>
</evidence>
<dbReference type="FunFam" id="3.80.10.10:FF:000317">
    <property type="entry name" value="Inactive leucine-rich repeat receptor-like protein kinase"/>
    <property type="match status" value="1"/>
</dbReference>
<evidence type="ECO:0000256" key="11">
    <source>
        <dbReference type="ARBA" id="ARBA00022741"/>
    </source>
</evidence>
<dbReference type="InterPro" id="IPR001611">
    <property type="entry name" value="Leu-rich_rpt"/>
</dbReference>
<dbReference type="SUPFAM" id="SSF52047">
    <property type="entry name" value="RNI-like"/>
    <property type="match status" value="2"/>
</dbReference>
<reference evidence="23 24" key="1">
    <citation type="submission" date="2024-11" db="EMBL/GenBank/DDBJ databases">
        <title>A near-complete genome assembly of Cinchona calisaya.</title>
        <authorList>
            <person name="Lian D.C."/>
            <person name="Zhao X.W."/>
            <person name="Wei L."/>
        </authorList>
    </citation>
    <scope>NUCLEOTIDE SEQUENCE [LARGE SCALE GENOMIC DNA]</scope>
    <source>
        <tissue evidence="23">Nenye</tissue>
    </source>
</reference>
<dbReference type="InterPro" id="IPR017441">
    <property type="entry name" value="Protein_kinase_ATP_BS"/>
</dbReference>
<keyword evidence="7" id="KW-0808">Transferase</keyword>
<dbReference type="PANTHER" id="PTHR27008">
    <property type="entry name" value="OS04G0122200 PROTEIN"/>
    <property type="match status" value="1"/>
</dbReference>
<comment type="catalytic activity">
    <reaction evidence="19">
        <text>L-seryl-[protein] + ATP = O-phospho-L-seryl-[protein] + ADP + H(+)</text>
        <dbReference type="Rhea" id="RHEA:17989"/>
        <dbReference type="Rhea" id="RHEA-COMP:9863"/>
        <dbReference type="Rhea" id="RHEA-COMP:11604"/>
        <dbReference type="ChEBI" id="CHEBI:15378"/>
        <dbReference type="ChEBI" id="CHEBI:29999"/>
        <dbReference type="ChEBI" id="CHEBI:30616"/>
        <dbReference type="ChEBI" id="CHEBI:83421"/>
        <dbReference type="ChEBI" id="CHEBI:456216"/>
        <dbReference type="EC" id="2.7.11.1"/>
    </reaction>
</comment>
<dbReference type="InterPro" id="IPR008271">
    <property type="entry name" value="Ser/Thr_kinase_AS"/>
</dbReference>
<evidence type="ECO:0000256" key="8">
    <source>
        <dbReference type="ARBA" id="ARBA00022692"/>
    </source>
</evidence>
<evidence type="ECO:0000256" key="9">
    <source>
        <dbReference type="ARBA" id="ARBA00022729"/>
    </source>
</evidence>
<keyword evidence="17" id="KW-0325">Glycoprotein</keyword>
<keyword evidence="5" id="KW-0597">Phosphoprotein</keyword>
<keyword evidence="16" id="KW-0675">Receptor</keyword>
<evidence type="ECO:0000313" key="24">
    <source>
        <dbReference type="Proteomes" id="UP001630127"/>
    </source>
</evidence>
<evidence type="ECO:0000256" key="6">
    <source>
        <dbReference type="ARBA" id="ARBA00022614"/>
    </source>
</evidence>
<dbReference type="Gene3D" id="3.30.200.20">
    <property type="entry name" value="Phosphorylase Kinase, domain 1"/>
    <property type="match status" value="1"/>
</dbReference>
<organism evidence="23 24">
    <name type="scientific">Cinchona calisaya</name>
    <dbReference type="NCBI Taxonomy" id="153742"/>
    <lineage>
        <taxon>Eukaryota</taxon>
        <taxon>Viridiplantae</taxon>
        <taxon>Streptophyta</taxon>
        <taxon>Embryophyta</taxon>
        <taxon>Tracheophyta</taxon>
        <taxon>Spermatophyta</taxon>
        <taxon>Magnoliopsida</taxon>
        <taxon>eudicotyledons</taxon>
        <taxon>Gunneridae</taxon>
        <taxon>Pentapetalae</taxon>
        <taxon>asterids</taxon>
        <taxon>lamiids</taxon>
        <taxon>Gentianales</taxon>
        <taxon>Rubiaceae</taxon>
        <taxon>Cinchonoideae</taxon>
        <taxon>Cinchoneae</taxon>
        <taxon>Cinchona</taxon>
    </lineage>
</organism>
<evidence type="ECO:0000256" key="19">
    <source>
        <dbReference type="ARBA" id="ARBA00048679"/>
    </source>
</evidence>
<dbReference type="InterPro" id="IPR011009">
    <property type="entry name" value="Kinase-like_dom_sf"/>
</dbReference>
<feature type="domain" description="Protein kinase" evidence="22">
    <location>
        <begin position="723"/>
        <end position="1003"/>
    </location>
</feature>
<dbReference type="FunFam" id="3.80.10.10:FF:000095">
    <property type="entry name" value="LRR receptor-like serine/threonine-protein kinase GSO1"/>
    <property type="match status" value="2"/>
</dbReference>
<keyword evidence="12" id="KW-0418">Kinase</keyword>
<keyword evidence="14 21" id="KW-1133">Transmembrane helix</keyword>
<evidence type="ECO:0000256" key="15">
    <source>
        <dbReference type="ARBA" id="ARBA00023136"/>
    </source>
</evidence>
<comment type="catalytic activity">
    <reaction evidence="18">
        <text>L-threonyl-[protein] + ATP = O-phospho-L-threonyl-[protein] + ADP + H(+)</text>
        <dbReference type="Rhea" id="RHEA:46608"/>
        <dbReference type="Rhea" id="RHEA-COMP:11060"/>
        <dbReference type="Rhea" id="RHEA-COMP:11605"/>
        <dbReference type="ChEBI" id="CHEBI:15378"/>
        <dbReference type="ChEBI" id="CHEBI:30013"/>
        <dbReference type="ChEBI" id="CHEBI:30616"/>
        <dbReference type="ChEBI" id="CHEBI:61977"/>
        <dbReference type="ChEBI" id="CHEBI:456216"/>
        <dbReference type="EC" id="2.7.11.1"/>
    </reaction>
</comment>
<evidence type="ECO:0000259" key="22">
    <source>
        <dbReference type="PROSITE" id="PS50011"/>
    </source>
</evidence>
<dbReference type="InterPro" id="IPR003591">
    <property type="entry name" value="Leu-rich_rpt_typical-subtyp"/>
</dbReference>
<keyword evidence="6" id="KW-0433">Leucine-rich repeat</keyword>
<dbReference type="InterPro" id="IPR032675">
    <property type="entry name" value="LRR_dom_sf"/>
</dbReference>
<evidence type="ECO:0000256" key="2">
    <source>
        <dbReference type="ARBA" id="ARBA00012513"/>
    </source>
</evidence>
<evidence type="ECO:0000256" key="1">
    <source>
        <dbReference type="ARBA" id="ARBA00004162"/>
    </source>
</evidence>
<evidence type="ECO:0000256" key="13">
    <source>
        <dbReference type="ARBA" id="ARBA00022840"/>
    </source>
</evidence>
<dbReference type="SUPFAM" id="SSF56112">
    <property type="entry name" value="Protein kinase-like (PK-like)"/>
    <property type="match status" value="1"/>
</dbReference>
<comment type="caution">
    <text evidence="23">The sequence shown here is derived from an EMBL/GenBank/DDBJ whole genome shotgun (WGS) entry which is preliminary data.</text>
</comment>
<dbReference type="InterPro" id="IPR055414">
    <property type="entry name" value="LRR_R13L4/SHOC2-like"/>
</dbReference>
<dbReference type="Pfam" id="PF00560">
    <property type="entry name" value="LRR_1"/>
    <property type="match status" value="3"/>
</dbReference>
<dbReference type="Gene3D" id="1.10.510.10">
    <property type="entry name" value="Transferase(Phosphotransferase) domain 1"/>
    <property type="match status" value="1"/>
</dbReference>
<evidence type="ECO:0000256" key="18">
    <source>
        <dbReference type="ARBA" id="ARBA00047899"/>
    </source>
</evidence>